<dbReference type="SUPFAM" id="SSF57302">
    <property type="entry name" value="Snake toxin-like"/>
    <property type="match status" value="1"/>
</dbReference>
<evidence type="ECO:0000256" key="2">
    <source>
        <dbReference type="ARBA" id="ARBA00022525"/>
    </source>
</evidence>
<sequence>MRTLFTATVLLCTLIAGGNCLLCEKCFSVGTATCSGMYSLCPADVTHCVQGLENSTIVSNKHLTAFKDCGTPSSRTACGKTLSYRTSMSVLWISRTCCYSDYCNGGDIQVPAVDESLNGYKCRECFNDQSTDACTTEKEILCTGQEKECGFMSGTGAIPGQAVKKYSVAGCMSKKFCRKGAFNLQALQLLNYDFKCSRAIKV</sequence>
<comment type="subcellular location">
    <subcellularLocation>
        <location evidence="1">Secreted</location>
    </subcellularLocation>
</comment>
<dbReference type="InterPro" id="IPR016054">
    <property type="entry name" value="LY6_UPA_recep-like"/>
</dbReference>
<reference evidence="5" key="1">
    <citation type="journal article" date="2015" name="BMC Evol. Biol.">
        <title>High pheromone diversity in the male cheek gland of the red-spotted newt Notophthalmus viridescens (Salamandridae).</title>
        <authorList>
            <person name="Janssenswillen S."/>
            <person name="Willaert B."/>
            <person name="Treer D."/>
            <person name="Vandebergh W."/>
            <person name="Bossuyt F."/>
            <person name="Van Bocxlaer I."/>
        </authorList>
    </citation>
    <scope>NUCLEOTIDE SEQUENCE</scope>
    <source>
        <tissue evidence="5">Abdominal gland</tissue>
    </source>
</reference>
<proteinExistence type="evidence at transcript level"/>
<dbReference type="PANTHER" id="PTHR20914:SF9">
    <property type="entry name" value="COILED, ISOFORM A"/>
    <property type="match status" value="1"/>
</dbReference>
<dbReference type="PANTHER" id="PTHR20914">
    <property type="entry name" value="LY6/PLAUR DOMAIN-CONTAINING PROTEIN 8"/>
    <property type="match status" value="1"/>
</dbReference>
<dbReference type="Gene3D" id="2.10.60.10">
    <property type="entry name" value="CD59"/>
    <property type="match status" value="2"/>
</dbReference>
<feature type="chain" id="PRO_5002517291" evidence="3">
    <location>
        <begin position="21"/>
        <end position="202"/>
    </location>
</feature>
<evidence type="ECO:0000313" key="5">
    <source>
        <dbReference type="EMBL" id="AKH14024.1"/>
    </source>
</evidence>
<dbReference type="EMBL" id="KP849589">
    <property type="protein sequence ID" value="AKH14024.1"/>
    <property type="molecule type" value="mRNA"/>
</dbReference>
<dbReference type="AlphaFoldDB" id="A0A0F7JG93"/>
<dbReference type="InterPro" id="IPR050918">
    <property type="entry name" value="CNF-like_PLA2_Inhibitor"/>
</dbReference>
<evidence type="ECO:0000256" key="1">
    <source>
        <dbReference type="ARBA" id="ARBA00004613"/>
    </source>
</evidence>
<dbReference type="InterPro" id="IPR045860">
    <property type="entry name" value="Snake_toxin-like_sf"/>
</dbReference>
<evidence type="ECO:0000256" key="3">
    <source>
        <dbReference type="SAM" id="SignalP"/>
    </source>
</evidence>
<keyword evidence="2" id="KW-0964">Secreted</keyword>
<keyword evidence="3" id="KW-0732">Signal</keyword>
<evidence type="ECO:0000259" key="4">
    <source>
        <dbReference type="Pfam" id="PF00021"/>
    </source>
</evidence>
<protein>
    <submittedName>
        <fullName evidence="5">Sodefrin-like factor</fullName>
    </submittedName>
</protein>
<feature type="domain" description="UPAR/Ly6" evidence="4">
    <location>
        <begin position="21"/>
        <end position="105"/>
    </location>
</feature>
<feature type="domain" description="UPAR/Ly6" evidence="4">
    <location>
        <begin position="119"/>
        <end position="196"/>
    </location>
</feature>
<dbReference type="Pfam" id="PF00021">
    <property type="entry name" value="UPAR_LY6"/>
    <property type="match status" value="2"/>
</dbReference>
<accession>A0A0F7JG93</accession>
<feature type="signal peptide" evidence="3">
    <location>
        <begin position="1"/>
        <end position="20"/>
    </location>
</feature>
<dbReference type="GO" id="GO:0005576">
    <property type="term" value="C:extracellular region"/>
    <property type="evidence" value="ECO:0007669"/>
    <property type="project" value="UniProtKB-SubCell"/>
</dbReference>
<organism evidence="5">
    <name type="scientific">Ichthyosaura alpestris</name>
    <name type="common">Alpine newt</name>
    <name type="synonym">Mesotriton alpestris</name>
    <dbReference type="NCBI Taxonomy" id="54263"/>
    <lineage>
        <taxon>Eukaryota</taxon>
        <taxon>Metazoa</taxon>
        <taxon>Chordata</taxon>
        <taxon>Craniata</taxon>
        <taxon>Vertebrata</taxon>
        <taxon>Euteleostomi</taxon>
        <taxon>Amphibia</taxon>
        <taxon>Batrachia</taxon>
        <taxon>Caudata</taxon>
        <taxon>Salamandroidea</taxon>
        <taxon>Salamandridae</taxon>
        <taxon>Pleurodelinae</taxon>
        <taxon>Ichthyosaura</taxon>
    </lineage>
</organism>
<name>A0A0F7JG93_ICHAP</name>